<accession>L7C6N5</accession>
<dbReference type="Proteomes" id="UP000010959">
    <property type="component" value="Unassembled WGS sequence"/>
</dbReference>
<dbReference type="PATRIC" id="fig|993516.3.peg.6854"/>
<dbReference type="AlphaFoldDB" id="L7C6N5"/>
<reference evidence="1 2" key="1">
    <citation type="journal article" date="2013" name="Mar. Genomics">
        <title>Expression of sulfatases in Rhodopirellula baltica and the diversity of sulfatases in the genus Rhodopirellula.</title>
        <authorList>
            <person name="Wegner C.E."/>
            <person name="Richter-Heitmann T."/>
            <person name="Klindworth A."/>
            <person name="Klockow C."/>
            <person name="Richter M."/>
            <person name="Achstetter T."/>
            <person name="Glockner F.O."/>
            <person name="Harder J."/>
        </authorList>
    </citation>
    <scope>NUCLEOTIDE SEQUENCE [LARGE SCALE GENOMIC DNA]</scope>
    <source>
        <strain evidence="1 2">SWK14</strain>
    </source>
</reference>
<dbReference type="EMBL" id="AMWG01000184">
    <property type="protein sequence ID" value="ELP29688.1"/>
    <property type="molecule type" value="Genomic_DNA"/>
</dbReference>
<gene>
    <name evidence="1" type="ORF">RBSWK_06389</name>
</gene>
<name>L7C6N5_RHOBT</name>
<protein>
    <submittedName>
        <fullName evidence="1">Uncharacterized protein</fullName>
    </submittedName>
</protein>
<evidence type="ECO:0000313" key="1">
    <source>
        <dbReference type="EMBL" id="ELP29688.1"/>
    </source>
</evidence>
<evidence type="ECO:0000313" key="2">
    <source>
        <dbReference type="Proteomes" id="UP000010959"/>
    </source>
</evidence>
<organism evidence="1 2">
    <name type="scientific">Rhodopirellula baltica SWK14</name>
    <dbReference type="NCBI Taxonomy" id="993516"/>
    <lineage>
        <taxon>Bacteria</taxon>
        <taxon>Pseudomonadati</taxon>
        <taxon>Planctomycetota</taxon>
        <taxon>Planctomycetia</taxon>
        <taxon>Pirellulales</taxon>
        <taxon>Pirellulaceae</taxon>
        <taxon>Rhodopirellula</taxon>
    </lineage>
</organism>
<sequence>MNGGNESDFKAGKRDVSMTLFAFFIASLLGLPQSSAVGPS</sequence>
<comment type="caution">
    <text evidence="1">The sequence shown here is derived from an EMBL/GenBank/DDBJ whole genome shotgun (WGS) entry which is preliminary data.</text>
</comment>
<proteinExistence type="predicted"/>